<dbReference type="InterPro" id="IPR001304">
    <property type="entry name" value="C-type_lectin-like"/>
</dbReference>
<accession>A0A2I4BQD8</accession>
<gene>
    <name evidence="3" type="primary">LOC106521762</name>
</gene>
<evidence type="ECO:0000259" key="1">
    <source>
        <dbReference type="PROSITE" id="PS50041"/>
    </source>
</evidence>
<dbReference type="GeneID" id="106521762"/>
<dbReference type="InterPro" id="IPR016186">
    <property type="entry name" value="C-type_lectin-like/link_sf"/>
</dbReference>
<name>A0A2I4BQD8_AUSLI</name>
<dbReference type="PANTHER" id="PTHR45784">
    <property type="entry name" value="C-TYPE LECTIN DOMAIN FAMILY 20 MEMBER A-RELATED"/>
    <property type="match status" value="1"/>
</dbReference>
<dbReference type="InterPro" id="IPR016187">
    <property type="entry name" value="CTDL_fold"/>
</dbReference>
<dbReference type="Gene3D" id="3.10.100.10">
    <property type="entry name" value="Mannose-Binding Protein A, subunit A"/>
    <property type="match status" value="1"/>
</dbReference>
<protein>
    <submittedName>
        <fullName evidence="3">C-type lectin lectoxin-Lio3</fullName>
    </submittedName>
</protein>
<feature type="domain" description="C-type lectin" evidence="1">
    <location>
        <begin position="21"/>
        <end position="128"/>
    </location>
</feature>
<dbReference type="Pfam" id="PF00059">
    <property type="entry name" value="Lectin_C"/>
    <property type="match status" value="1"/>
</dbReference>
<proteinExistence type="predicted"/>
<dbReference type="Proteomes" id="UP000192220">
    <property type="component" value="Unplaced"/>
</dbReference>
<dbReference type="CDD" id="cd00037">
    <property type="entry name" value="CLECT"/>
    <property type="match status" value="1"/>
</dbReference>
<evidence type="ECO:0000313" key="3">
    <source>
        <dbReference type="RefSeq" id="XP_013869929.1"/>
    </source>
</evidence>
<dbReference type="SUPFAM" id="SSF56436">
    <property type="entry name" value="C-type lectin-like"/>
    <property type="match status" value="1"/>
</dbReference>
<dbReference type="InParanoid" id="A0A2I4BQD8"/>
<keyword evidence="2" id="KW-1185">Reference proteome</keyword>
<evidence type="ECO:0000313" key="2">
    <source>
        <dbReference type="Proteomes" id="UP000192220"/>
    </source>
</evidence>
<dbReference type="OrthoDB" id="8950604at2759"/>
<dbReference type="SMART" id="SM00034">
    <property type="entry name" value="CLECT"/>
    <property type="match status" value="1"/>
</dbReference>
<sequence>MSARNNQVSSVRIITVGHPLSWEDALNYCEAYHTRFLWIEDGEDQNAVEQWLKYSNGSGNYNEKLWIGLRQSSVFGFWIWSDRIVNWNNWRDNRIPELSPAYSHCGVINVNGTWGAEDCRKAHPFLCEEEISYMDE</sequence>
<dbReference type="KEGG" id="alim:106521762"/>
<dbReference type="AlphaFoldDB" id="A0A2I4BQD8"/>
<dbReference type="PROSITE" id="PS50041">
    <property type="entry name" value="C_TYPE_LECTIN_2"/>
    <property type="match status" value="1"/>
</dbReference>
<reference evidence="3" key="1">
    <citation type="submission" date="2025-08" db="UniProtKB">
        <authorList>
            <consortium name="RefSeq"/>
        </authorList>
    </citation>
    <scope>IDENTIFICATION</scope>
    <source>
        <strain evidence="3">Quisiro</strain>
        <tissue evidence="3">Liver</tissue>
    </source>
</reference>
<dbReference type="PANTHER" id="PTHR45784:SF3">
    <property type="entry name" value="C-TYPE LECTIN DOMAIN FAMILY 4 MEMBER K-LIKE-RELATED"/>
    <property type="match status" value="1"/>
</dbReference>
<dbReference type="RefSeq" id="XP_013869929.1">
    <property type="nucleotide sequence ID" value="XM_014014475.1"/>
</dbReference>
<organism evidence="2 3">
    <name type="scientific">Austrofundulus limnaeus</name>
    <name type="common">Annual killifish</name>
    <dbReference type="NCBI Taxonomy" id="52670"/>
    <lineage>
        <taxon>Eukaryota</taxon>
        <taxon>Metazoa</taxon>
        <taxon>Chordata</taxon>
        <taxon>Craniata</taxon>
        <taxon>Vertebrata</taxon>
        <taxon>Euteleostomi</taxon>
        <taxon>Actinopterygii</taxon>
        <taxon>Neopterygii</taxon>
        <taxon>Teleostei</taxon>
        <taxon>Neoteleostei</taxon>
        <taxon>Acanthomorphata</taxon>
        <taxon>Ovalentaria</taxon>
        <taxon>Atherinomorphae</taxon>
        <taxon>Cyprinodontiformes</taxon>
        <taxon>Rivulidae</taxon>
        <taxon>Austrofundulus</taxon>
    </lineage>
</organism>